<evidence type="ECO:0000313" key="6">
    <source>
        <dbReference type="Proteomes" id="UP000278327"/>
    </source>
</evidence>
<dbReference type="SUPFAM" id="SSF116734">
    <property type="entry name" value="DNA methylase specificity domain"/>
    <property type="match status" value="1"/>
</dbReference>
<dbReference type="AlphaFoldDB" id="A0A3N0AXZ8"/>
<comment type="caution">
    <text evidence="5">The sequence shown here is derived from an EMBL/GenBank/DDBJ whole genome shotgun (WGS) entry which is preliminary data.</text>
</comment>
<dbReference type="Gene3D" id="1.10.287.1120">
    <property type="entry name" value="Bipartite methylase S protein"/>
    <property type="match status" value="1"/>
</dbReference>
<protein>
    <recommendedName>
        <fullName evidence="4">Type I restriction modification DNA specificity domain-containing protein</fullName>
    </recommendedName>
</protein>
<gene>
    <name evidence="5" type="ORF">DMP10_02130</name>
</gene>
<evidence type="ECO:0000313" key="5">
    <source>
        <dbReference type="EMBL" id="RNL39761.1"/>
    </source>
</evidence>
<keyword evidence="2" id="KW-0680">Restriction system</keyword>
<feature type="non-terminal residue" evidence="5">
    <location>
        <position position="268"/>
    </location>
</feature>
<sequence length="268" mass="30685">MEEKRNVPKLRFPGFTDSWEQRRLGELMDITSVKRVHQDDWSSEGIRFLRARDLVAFSNGEEIDEPLFISEELYEEYSSLSGKAVENDLLVTGVGTIGVPWRVPSSEPIYFKDGNIIWFKNMNVIDGLFFYYSFTSSSIQDFIRKSAGSGTVGTFTIDTGKKTPIQLPSIDEQAQIGGFFQRLDSLIALHQRELDHVKELKKGLLQKMFPKEGTNVPELRFPGFTDPWEQRRLGEVAHRVTRKNEEGMSDLPLTISAQHGLVDQRDFF</sequence>
<dbReference type="InterPro" id="IPR044946">
    <property type="entry name" value="Restrct_endonuc_typeI_TRD_sf"/>
</dbReference>
<keyword evidence="3" id="KW-0238">DNA-binding</keyword>
<organism evidence="5 6">
    <name type="scientific">Adlercreutzia equolifaciens subsp. celatus DSM 18785</name>
    <dbReference type="NCBI Taxonomy" id="1121021"/>
    <lineage>
        <taxon>Bacteria</taxon>
        <taxon>Bacillati</taxon>
        <taxon>Actinomycetota</taxon>
        <taxon>Coriobacteriia</taxon>
        <taxon>Eggerthellales</taxon>
        <taxon>Eggerthellaceae</taxon>
        <taxon>Adlercreutzia</taxon>
    </lineage>
</organism>
<keyword evidence="6" id="KW-1185">Reference proteome</keyword>
<feature type="domain" description="Type I restriction modification DNA specificity" evidence="4">
    <location>
        <begin position="18"/>
        <end position="198"/>
    </location>
</feature>
<evidence type="ECO:0000256" key="3">
    <source>
        <dbReference type="ARBA" id="ARBA00023125"/>
    </source>
</evidence>
<comment type="similarity">
    <text evidence="1">Belongs to the type-I restriction system S methylase family.</text>
</comment>
<dbReference type="EMBL" id="QICA01000002">
    <property type="protein sequence ID" value="RNL39761.1"/>
    <property type="molecule type" value="Genomic_DNA"/>
</dbReference>
<evidence type="ECO:0000259" key="4">
    <source>
        <dbReference type="Pfam" id="PF01420"/>
    </source>
</evidence>
<dbReference type="PANTHER" id="PTHR30408">
    <property type="entry name" value="TYPE-1 RESTRICTION ENZYME ECOKI SPECIFICITY PROTEIN"/>
    <property type="match status" value="1"/>
</dbReference>
<dbReference type="PANTHER" id="PTHR30408:SF12">
    <property type="entry name" value="TYPE I RESTRICTION ENZYME MJAVIII SPECIFICITY SUBUNIT"/>
    <property type="match status" value="1"/>
</dbReference>
<evidence type="ECO:0000256" key="2">
    <source>
        <dbReference type="ARBA" id="ARBA00022747"/>
    </source>
</evidence>
<reference evidence="5 6" key="1">
    <citation type="journal article" date="2019" name="Microbiol. Resour. Announc.">
        <title>Draft Genome Sequences of Type Strains of Gordonibacter faecihominis, Paraeggerthella hongkongensis, Parvibacter caecicola,Slackia equolifaciens, Slackia faecicanis, and Slackia isoflavoniconvertens.</title>
        <authorList>
            <person name="Danylec N."/>
            <person name="Stoll D.A."/>
            <person name="Dotsch A."/>
            <person name="Huch M."/>
        </authorList>
    </citation>
    <scope>NUCLEOTIDE SEQUENCE [LARGE SCALE GENOMIC DNA]</scope>
    <source>
        <strain evidence="5 6">DSM 18785</strain>
    </source>
</reference>
<dbReference type="Gene3D" id="3.90.220.20">
    <property type="entry name" value="DNA methylase specificity domains"/>
    <property type="match status" value="1"/>
</dbReference>
<dbReference type="GO" id="GO:0003677">
    <property type="term" value="F:DNA binding"/>
    <property type="evidence" value="ECO:0007669"/>
    <property type="project" value="UniProtKB-KW"/>
</dbReference>
<dbReference type="Proteomes" id="UP000278327">
    <property type="component" value="Unassembled WGS sequence"/>
</dbReference>
<accession>A0A3N0AXZ8</accession>
<evidence type="ECO:0000256" key="1">
    <source>
        <dbReference type="ARBA" id="ARBA00010923"/>
    </source>
</evidence>
<proteinExistence type="inferred from homology"/>
<name>A0A3N0AXZ8_9ACTN</name>
<dbReference type="InterPro" id="IPR052021">
    <property type="entry name" value="Type-I_RS_S_subunit"/>
</dbReference>
<dbReference type="GO" id="GO:0009307">
    <property type="term" value="P:DNA restriction-modification system"/>
    <property type="evidence" value="ECO:0007669"/>
    <property type="project" value="UniProtKB-KW"/>
</dbReference>
<dbReference type="Pfam" id="PF01420">
    <property type="entry name" value="Methylase_S"/>
    <property type="match status" value="1"/>
</dbReference>
<dbReference type="InterPro" id="IPR000055">
    <property type="entry name" value="Restrct_endonuc_typeI_TRD"/>
</dbReference>